<dbReference type="Gene3D" id="3.40.630.10">
    <property type="entry name" value="Zn peptidases"/>
    <property type="match status" value="1"/>
</dbReference>
<dbReference type="EMBL" id="JABEVU030000001">
    <property type="protein sequence ID" value="MDB0579265.1"/>
    <property type="molecule type" value="Genomic_DNA"/>
</dbReference>
<comment type="cofactor">
    <cofactor evidence="7">
        <name>Zn(2+)</name>
        <dbReference type="ChEBI" id="CHEBI:29105"/>
    </cofactor>
    <text evidence="7">Binds 2 Zn(2+) ions per subunit.</text>
</comment>
<reference evidence="9 11" key="1">
    <citation type="submission" date="2015-01" db="EMBL/GenBank/DDBJ databases">
        <title>Genome sequences of high lactate-tolerant strain Salinicoccus roseus W12 with industrial interest.</title>
        <authorList>
            <person name="Wang H."/>
            <person name="Yu B."/>
        </authorList>
    </citation>
    <scope>NUCLEOTIDE SEQUENCE [LARGE SCALE GENOMIC DNA]</scope>
    <source>
        <strain evidence="9 11">W12</strain>
    </source>
</reference>
<evidence type="ECO:0000256" key="2">
    <source>
        <dbReference type="ARBA" id="ARBA00006153"/>
    </source>
</evidence>
<evidence type="ECO:0000313" key="11">
    <source>
        <dbReference type="Proteomes" id="UP000031546"/>
    </source>
</evidence>
<dbReference type="STRING" id="45670.SN16_12030"/>
<dbReference type="NCBIfam" id="NF006771">
    <property type="entry name" value="PRK09290.1-5"/>
    <property type="match status" value="1"/>
</dbReference>
<evidence type="ECO:0000256" key="5">
    <source>
        <dbReference type="ARBA" id="ARBA00022801"/>
    </source>
</evidence>
<keyword evidence="4 7" id="KW-0479">Metal-binding</keyword>
<dbReference type="Proteomes" id="UP000031546">
    <property type="component" value="Unassembled WGS sequence"/>
</dbReference>
<dbReference type="PANTHER" id="PTHR32494:SF19">
    <property type="entry name" value="ALLANTOATE DEIMINASE-RELATED"/>
    <property type="match status" value="1"/>
</dbReference>
<feature type="binding site" evidence="7">
    <location>
        <position position="96"/>
    </location>
    <ligand>
        <name>Zn(2+)</name>
        <dbReference type="ChEBI" id="CHEBI:29105"/>
        <label>2</label>
    </ligand>
</feature>
<feature type="binding site" evidence="7">
    <location>
        <position position="85"/>
    </location>
    <ligand>
        <name>Zn(2+)</name>
        <dbReference type="ChEBI" id="CHEBI:29105"/>
        <label>1</label>
    </ligand>
</feature>
<dbReference type="Proteomes" id="UP000527860">
    <property type="component" value="Unassembled WGS sequence"/>
</dbReference>
<reference evidence="10 12" key="4">
    <citation type="submission" date="2022-12" db="EMBL/GenBank/DDBJ databases">
        <title>Genome analysis and biological profiling of marine Salinicoccus roseus MOSEL-ME25.</title>
        <authorList>
            <person name="Mirza F.T."/>
            <person name="Xie Y."/>
            <person name="Shinwari Z.K."/>
        </authorList>
    </citation>
    <scope>NUCLEOTIDE SEQUENCE [LARGE SCALE GENOMIC DNA]</scope>
    <source>
        <strain evidence="10 12">MOSEL-ME25</strain>
    </source>
</reference>
<reference evidence="12" key="2">
    <citation type="submission" date="2020-04" db="EMBL/GenBank/DDBJ databases">
        <title>Genome analysis and biological profiling of marine Cellulosimicrobium funkei MOSEL-ME6.</title>
        <authorList>
            <person name="Tanveer F."/>
            <person name="Xie Y."/>
            <person name="Shinwari Z.K."/>
        </authorList>
    </citation>
    <scope>NUCLEOTIDE SEQUENCE [LARGE SCALE GENOMIC DNA]</scope>
    <source>
        <strain evidence="12">MOSEL-ME25</strain>
    </source>
</reference>
<name>A0A0C2HDS6_9STAP</name>
<keyword evidence="12" id="KW-1185">Reference proteome</keyword>
<evidence type="ECO:0000313" key="10">
    <source>
        <dbReference type="EMBL" id="MDB0579265.1"/>
    </source>
</evidence>
<dbReference type="PIRSF" id="PIRSF001235">
    <property type="entry name" value="Amidase_carbamoylase"/>
    <property type="match status" value="1"/>
</dbReference>
<protein>
    <submittedName>
        <fullName evidence="9">Hydantoinase</fullName>
    </submittedName>
    <submittedName>
        <fullName evidence="10">M20 family metallo-hydrolase</fullName>
    </submittedName>
</protein>
<reference evidence="10" key="3">
    <citation type="submission" date="2020-04" db="EMBL/GenBank/DDBJ databases">
        <authorList>
            <person name="Tanveer F."/>
            <person name="Xie Y."/>
            <person name="Shinwari Z.K."/>
        </authorList>
    </citation>
    <scope>NUCLEOTIDE SEQUENCE</scope>
    <source>
        <strain evidence="10">MOSEL-ME25</strain>
    </source>
</reference>
<dbReference type="RefSeq" id="WP_040106875.1">
    <property type="nucleotide sequence ID" value="NZ_JABEVU030000001.1"/>
</dbReference>
<dbReference type="CDD" id="cd03884">
    <property type="entry name" value="M20_bAS"/>
    <property type="match status" value="1"/>
</dbReference>
<evidence type="ECO:0000259" key="8">
    <source>
        <dbReference type="Pfam" id="PF07687"/>
    </source>
</evidence>
<evidence type="ECO:0000313" key="9">
    <source>
        <dbReference type="EMBL" id="KIH69809.1"/>
    </source>
</evidence>
<dbReference type="Pfam" id="PF01546">
    <property type="entry name" value="Peptidase_M20"/>
    <property type="match status" value="1"/>
</dbReference>
<evidence type="ECO:0000256" key="4">
    <source>
        <dbReference type="ARBA" id="ARBA00022723"/>
    </source>
</evidence>
<dbReference type="SUPFAM" id="SSF53187">
    <property type="entry name" value="Zn-dependent exopeptidases"/>
    <property type="match status" value="1"/>
</dbReference>
<accession>A0A0C2HDS6</accession>
<evidence type="ECO:0000313" key="12">
    <source>
        <dbReference type="Proteomes" id="UP000527860"/>
    </source>
</evidence>
<dbReference type="GeneID" id="77846270"/>
<dbReference type="SUPFAM" id="SSF55031">
    <property type="entry name" value="Bacterial exopeptidase dimerisation domain"/>
    <property type="match status" value="1"/>
</dbReference>
<proteinExistence type="inferred from homology"/>
<dbReference type="InterPro" id="IPR011650">
    <property type="entry name" value="Peptidase_M20_dimer"/>
</dbReference>
<feature type="binding site" evidence="7">
    <location>
        <position position="131"/>
    </location>
    <ligand>
        <name>Zn(2+)</name>
        <dbReference type="ChEBI" id="CHEBI:29105"/>
        <label>2</label>
    </ligand>
</feature>
<organism evidence="9 11">
    <name type="scientific">Salinicoccus roseus</name>
    <dbReference type="NCBI Taxonomy" id="45670"/>
    <lineage>
        <taxon>Bacteria</taxon>
        <taxon>Bacillati</taxon>
        <taxon>Bacillota</taxon>
        <taxon>Bacilli</taxon>
        <taxon>Bacillales</taxon>
        <taxon>Staphylococcaceae</taxon>
        <taxon>Salinicoccus</taxon>
    </lineage>
</organism>
<dbReference type="InterPro" id="IPR010158">
    <property type="entry name" value="Amidase_Cbmase"/>
</dbReference>
<dbReference type="NCBIfam" id="TIGR01879">
    <property type="entry name" value="hydantase"/>
    <property type="match status" value="1"/>
</dbReference>
<comment type="similarity">
    <text evidence="2">Belongs to the peptidase M20 family.</text>
</comment>
<dbReference type="EMBL" id="JXII01000010">
    <property type="protein sequence ID" value="KIH69809.1"/>
    <property type="molecule type" value="Genomic_DNA"/>
</dbReference>
<dbReference type="GO" id="GO:0016813">
    <property type="term" value="F:hydrolase activity, acting on carbon-nitrogen (but not peptide) bonds, in linear amidines"/>
    <property type="evidence" value="ECO:0007669"/>
    <property type="project" value="InterPro"/>
</dbReference>
<feature type="domain" description="Peptidase M20 dimerisation" evidence="8">
    <location>
        <begin position="217"/>
        <end position="318"/>
    </location>
</feature>
<dbReference type="Gene3D" id="3.30.70.360">
    <property type="match status" value="1"/>
</dbReference>
<keyword evidence="7" id="KW-0862">Zinc</keyword>
<keyword evidence="5" id="KW-0378">Hydrolase</keyword>
<feature type="binding site" evidence="7">
    <location>
        <position position="388"/>
    </location>
    <ligand>
        <name>Zn(2+)</name>
        <dbReference type="ChEBI" id="CHEBI:29105"/>
        <label>2</label>
    </ligand>
</feature>
<dbReference type="InterPro" id="IPR002933">
    <property type="entry name" value="Peptidase_M20"/>
</dbReference>
<dbReference type="InterPro" id="IPR036264">
    <property type="entry name" value="Bact_exopeptidase_dim_dom"/>
</dbReference>
<gene>
    <name evidence="10" type="ORF">F7P68_0001760</name>
    <name evidence="9" type="ORF">SN16_12030</name>
</gene>
<comment type="caution">
    <text evidence="9">The sequence shown here is derived from an EMBL/GenBank/DDBJ whole genome shotgun (WGS) entry which is preliminary data.</text>
</comment>
<comment type="cofactor">
    <cofactor evidence="1">
        <name>Mn(2+)</name>
        <dbReference type="ChEBI" id="CHEBI:29035"/>
    </cofactor>
</comment>
<dbReference type="GO" id="GO:0046872">
    <property type="term" value="F:metal ion binding"/>
    <property type="evidence" value="ECO:0007669"/>
    <property type="project" value="UniProtKB-KW"/>
</dbReference>
<keyword evidence="6" id="KW-0464">Manganese</keyword>
<feature type="binding site" evidence="7">
    <location>
        <position position="96"/>
    </location>
    <ligand>
        <name>Zn(2+)</name>
        <dbReference type="ChEBI" id="CHEBI:29105"/>
        <label>1</label>
    </ligand>
</feature>
<sequence>MNNTLHTINASRLSERIHALAEIGKIEETGVNRLALSKKYKEGMDLVRKWMDEAGLQTRYDNFGNLIGRIEGKNENAPAVMLGSHIDSQPYGGRFDGTIGVLGGLEAVQTMMEQGIDPDVPVEVMSFCDEEGHRFGVGLFGSRGILGKLEQGELERTDAEGVTRRQALIEFGADPDKLEESEYNPDDLKAYVEMHIEQGPNLEAADVPVGIVSGIAGPRWLTVELTGDSGHAGTVPMGKRRDPLVGASYIIAAFNSLVQSEKDAPSVGTVGDLEVFPGGRSIIPERVTFTIDLRDSDQERRNTYEEALMNIIERTASEHGLEYTIHDDGGTTPKDASPEIMDIMKSESSEMGIEPPVLMSGAFHDASNMAEACDMGMIFVRCRDGISHNPAEYSTDADIAVGTELLYRTMLRLVKE</sequence>
<feature type="binding site" evidence="7">
    <location>
        <position position="195"/>
    </location>
    <ligand>
        <name>Zn(2+)</name>
        <dbReference type="ChEBI" id="CHEBI:29105"/>
        <label>1</label>
    </ligand>
</feature>
<dbReference type="OrthoDB" id="9808195at2"/>
<evidence type="ECO:0000256" key="3">
    <source>
        <dbReference type="ARBA" id="ARBA00011738"/>
    </source>
</evidence>
<evidence type="ECO:0000256" key="6">
    <source>
        <dbReference type="ARBA" id="ARBA00023211"/>
    </source>
</evidence>
<dbReference type="Pfam" id="PF07687">
    <property type="entry name" value="M20_dimer"/>
    <property type="match status" value="1"/>
</dbReference>
<evidence type="ECO:0000256" key="7">
    <source>
        <dbReference type="PIRSR" id="PIRSR001235-1"/>
    </source>
</evidence>
<comment type="subunit">
    <text evidence="3">Homodimer.</text>
</comment>
<evidence type="ECO:0000256" key="1">
    <source>
        <dbReference type="ARBA" id="ARBA00001936"/>
    </source>
</evidence>
<dbReference type="PANTHER" id="PTHR32494">
    <property type="entry name" value="ALLANTOATE DEIMINASE-RELATED"/>
    <property type="match status" value="1"/>
</dbReference>
<dbReference type="AlphaFoldDB" id="A0A0C2HDS6"/>